<organism evidence="4 5">
    <name type="scientific">Rhizoctonia solani</name>
    <dbReference type="NCBI Taxonomy" id="456999"/>
    <lineage>
        <taxon>Eukaryota</taxon>
        <taxon>Fungi</taxon>
        <taxon>Dikarya</taxon>
        <taxon>Basidiomycota</taxon>
        <taxon>Agaricomycotina</taxon>
        <taxon>Agaricomycetes</taxon>
        <taxon>Cantharellales</taxon>
        <taxon>Ceratobasidiaceae</taxon>
        <taxon>Rhizoctonia</taxon>
    </lineage>
</organism>
<dbReference type="PANTHER" id="PTHR28242:SF52">
    <property type="entry name" value="PHOSPHORELAY INTERMEDIATE PROTEIN YPD1"/>
    <property type="match status" value="1"/>
</dbReference>
<dbReference type="OrthoDB" id="3262349at2759"/>
<dbReference type="PROSITE" id="PS50894">
    <property type="entry name" value="HPT"/>
    <property type="match status" value="1"/>
</dbReference>
<comment type="caution">
    <text evidence="4">The sequence shown here is derived from an EMBL/GenBank/DDBJ whole genome shotgun (WGS) entry which is preliminary data.</text>
</comment>
<dbReference type="SMART" id="SM00073">
    <property type="entry name" value="HPT"/>
    <property type="match status" value="1"/>
</dbReference>
<accession>A0A8H2X2J8</accession>
<dbReference type="InterPro" id="IPR008207">
    <property type="entry name" value="Sig_transdc_His_kin_Hpt_dom"/>
</dbReference>
<feature type="region of interest" description="Disordered" evidence="2">
    <location>
        <begin position="1"/>
        <end position="99"/>
    </location>
</feature>
<dbReference type="InterPro" id="IPR045871">
    <property type="entry name" value="AHP1-5/YPD1"/>
</dbReference>
<dbReference type="AlphaFoldDB" id="A0A8H2X2J8"/>
<dbReference type="PANTHER" id="PTHR28242">
    <property type="entry name" value="PHOSPHORELAY INTERMEDIATE PROTEIN YPD1"/>
    <property type="match status" value="1"/>
</dbReference>
<evidence type="ECO:0000259" key="3">
    <source>
        <dbReference type="PROSITE" id="PS50894"/>
    </source>
</evidence>
<dbReference type="GO" id="GO:0005737">
    <property type="term" value="C:cytoplasm"/>
    <property type="evidence" value="ECO:0007669"/>
    <property type="project" value="TreeGrafter"/>
</dbReference>
<dbReference type="SUPFAM" id="SSF47226">
    <property type="entry name" value="Histidine-containing phosphotransfer domain, HPT domain"/>
    <property type="match status" value="1"/>
</dbReference>
<feature type="modified residue" description="Phosphohistidine" evidence="1">
    <location>
        <position position="153"/>
    </location>
</feature>
<evidence type="ECO:0000313" key="5">
    <source>
        <dbReference type="Proteomes" id="UP000663846"/>
    </source>
</evidence>
<proteinExistence type="predicted"/>
<feature type="domain" description="HPt" evidence="3">
    <location>
        <begin position="114"/>
        <end position="215"/>
    </location>
</feature>
<evidence type="ECO:0000256" key="1">
    <source>
        <dbReference type="PROSITE-ProRule" id="PRU00110"/>
    </source>
</evidence>
<dbReference type="GO" id="GO:0043424">
    <property type="term" value="F:protein histidine kinase binding"/>
    <property type="evidence" value="ECO:0007669"/>
    <property type="project" value="InterPro"/>
</dbReference>
<keyword evidence="1" id="KW-0597">Phosphoprotein</keyword>
<feature type="compositionally biased region" description="Basic and acidic residues" evidence="2">
    <location>
        <begin position="56"/>
        <end position="82"/>
    </location>
</feature>
<gene>
    <name evidence="4" type="ORF">RDB_LOCUS76014</name>
</gene>
<dbReference type="InterPro" id="IPR036641">
    <property type="entry name" value="HPT_dom_sf"/>
</dbReference>
<dbReference type="GO" id="GO:0009927">
    <property type="term" value="F:histidine phosphotransfer kinase activity"/>
    <property type="evidence" value="ECO:0007669"/>
    <property type="project" value="InterPro"/>
</dbReference>
<dbReference type="CDD" id="cd00088">
    <property type="entry name" value="HPT"/>
    <property type="match status" value="1"/>
</dbReference>
<dbReference type="Proteomes" id="UP000663846">
    <property type="component" value="Unassembled WGS sequence"/>
</dbReference>
<sequence>MSAPTSPSATRRLTSPPPPTSPTAAIARAGSVKPATPEKAKAGTPAPSSPPKPSPKKAEDDKDKESDKVKDKSDKGKDKDKSTAANESIPDATETLDIDETVFGQITEMDEEDDYDFSSEIVRDYFKQAATTLEELNDALNEKDFKTLSSKGHFLKGSSAALGVKKVQESCEHIQHYGNKRDEVKGVDLTEAQALRRIALIMPRLANDYELAKEWLIKYYKEREVNLDEEPED</sequence>
<dbReference type="GO" id="GO:0005634">
    <property type="term" value="C:nucleus"/>
    <property type="evidence" value="ECO:0007669"/>
    <property type="project" value="TreeGrafter"/>
</dbReference>
<feature type="compositionally biased region" description="Low complexity" evidence="2">
    <location>
        <begin position="1"/>
        <end position="14"/>
    </location>
</feature>
<evidence type="ECO:0000313" key="4">
    <source>
        <dbReference type="EMBL" id="CAE6415488.1"/>
    </source>
</evidence>
<evidence type="ECO:0000256" key="2">
    <source>
        <dbReference type="SAM" id="MobiDB-lite"/>
    </source>
</evidence>
<dbReference type="Pfam" id="PF01627">
    <property type="entry name" value="Hpt"/>
    <property type="match status" value="1"/>
</dbReference>
<dbReference type="Gene3D" id="1.20.120.160">
    <property type="entry name" value="HPT domain"/>
    <property type="match status" value="1"/>
</dbReference>
<name>A0A8H2X2J8_9AGAM</name>
<dbReference type="GO" id="GO:0000160">
    <property type="term" value="P:phosphorelay signal transduction system"/>
    <property type="evidence" value="ECO:0007669"/>
    <property type="project" value="InterPro"/>
</dbReference>
<protein>
    <recommendedName>
        <fullName evidence="3">HPt domain-containing protein</fullName>
    </recommendedName>
</protein>
<reference evidence="4" key="1">
    <citation type="submission" date="2021-01" db="EMBL/GenBank/DDBJ databases">
        <authorList>
            <person name="Kaushik A."/>
        </authorList>
    </citation>
    <scope>NUCLEOTIDE SEQUENCE</scope>
    <source>
        <strain evidence="4">AG1-1C</strain>
    </source>
</reference>
<dbReference type="EMBL" id="CAJMWS010000316">
    <property type="protein sequence ID" value="CAE6415488.1"/>
    <property type="molecule type" value="Genomic_DNA"/>
</dbReference>